<feature type="domain" description="Glycosyltransferase 2-like" evidence="3">
    <location>
        <begin position="7"/>
        <end position="172"/>
    </location>
</feature>
<dbReference type="PANTHER" id="PTHR22916">
    <property type="entry name" value="GLYCOSYLTRANSFERASE"/>
    <property type="match status" value="1"/>
</dbReference>
<evidence type="ECO:0000256" key="2">
    <source>
        <dbReference type="ARBA" id="ARBA00022679"/>
    </source>
</evidence>
<keyword evidence="1" id="KW-0328">Glycosyltransferase</keyword>
<dbReference type="Gene3D" id="3.90.550.10">
    <property type="entry name" value="Spore Coat Polysaccharide Biosynthesis Protein SpsA, Chain A"/>
    <property type="match status" value="1"/>
</dbReference>
<dbReference type="EMBL" id="QGHD01000025">
    <property type="protein sequence ID" value="PWK93828.1"/>
    <property type="molecule type" value="Genomic_DNA"/>
</dbReference>
<keyword evidence="2" id="KW-0808">Transferase</keyword>
<name>A0ABX5LIQ1_9BACT</name>
<comment type="caution">
    <text evidence="4">The sequence shown here is derived from an EMBL/GenBank/DDBJ whole genome shotgun (WGS) entry which is preliminary data.</text>
</comment>
<organism evidence="4 5">
    <name type="scientific">Hallerella porci</name>
    <dbReference type="NCBI Taxonomy" id="1945871"/>
    <lineage>
        <taxon>Bacteria</taxon>
        <taxon>Pseudomonadati</taxon>
        <taxon>Fibrobacterota</taxon>
        <taxon>Fibrobacteria</taxon>
        <taxon>Fibrobacterales</taxon>
        <taxon>Fibrobacteraceae</taxon>
        <taxon>Hallerella</taxon>
    </lineage>
</organism>
<dbReference type="InterPro" id="IPR029044">
    <property type="entry name" value="Nucleotide-diphossugar_trans"/>
</dbReference>
<evidence type="ECO:0000313" key="4">
    <source>
        <dbReference type="EMBL" id="PWK93828.1"/>
    </source>
</evidence>
<keyword evidence="5" id="KW-1185">Reference proteome</keyword>
<reference evidence="4 5" key="1">
    <citation type="submission" date="2018-05" db="EMBL/GenBank/DDBJ databases">
        <title>Animal gut microbial communities from fecal samples from Wisconsin, USA.</title>
        <authorList>
            <person name="Neumann A."/>
        </authorList>
    </citation>
    <scope>NUCLEOTIDE SEQUENCE [LARGE SCALE GENOMIC DNA]</scope>
    <source>
        <strain evidence="4 5">UWS4</strain>
    </source>
</reference>
<dbReference type="PANTHER" id="PTHR22916:SF51">
    <property type="entry name" value="GLYCOSYLTRANSFERASE EPSH-RELATED"/>
    <property type="match status" value="1"/>
</dbReference>
<sequence>MKQPLVSIIVPIYKVEPYLRRCLDSIVKQTYTNLEIILVDDGSPDGCPQICDEYAAKDKRIVVIHKENGGLSDARNAGLDICKGEYISFVDSDDWVSENYIEVMLNIAIKENADISICNHNFVHNDGSKKNIIFEERTYTKKEALKKIILQQTLPWGASWGKIYKRKIFNKYKFPVGIIHEDDYTSYKFIYEADKIVCIDKTLYNYFQRSDSISKLDTTYDFTEVRKNQLTFLLENKEYELAELTAINLCWHYLNSYCAKKEDGKKNFLHFFSQLKKIPSYHTTKRLCLYPLGAFPSIYPIYKKTFFKIKQFFLSSR</sequence>
<dbReference type="CDD" id="cd00761">
    <property type="entry name" value="Glyco_tranf_GTA_type"/>
    <property type="match status" value="1"/>
</dbReference>
<protein>
    <submittedName>
        <fullName evidence="4">Glycosyltransferase involved in cell wall biosynthesis</fullName>
    </submittedName>
</protein>
<accession>A0ABX5LIQ1</accession>
<evidence type="ECO:0000313" key="5">
    <source>
        <dbReference type="Proteomes" id="UP000245523"/>
    </source>
</evidence>
<dbReference type="Pfam" id="PF00535">
    <property type="entry name" value="Glycos_transf_2"/>
    <property type="match status" value="1"/>
</dbReference>
<dbReference type="SUPFAM" id="SSF53448">
    <property type="entry name" value="Nucleotide-diphospho-sugar transferases"/>
    <property type="match status" value="1"/>
</dbReference>
<evidence type="ECO:0000256" key="1">
    <source>
        <dbReference type="ARBA" id="ARBA00022676"/>
    </source>
</evidence>
<evidence type="ECO:0000259" key="3">
    <source>
        <dbReference type="Pfam" id="PF00535"/>
    </source>
</evidence>
<gene>
    <name evidence="4" type="ORF">B0H50_12521</name>
</gene>
<dbReference type="Proteomes" id="UP000245523">
    <property type="component" value="Unassembled WGS sequence"/>
</dbReference>
<dbReference type="InterPro" id="IPR001173">
    <property type="entry name" value="Glyco_trans_2-like"/>
</dbReference>
<proteinExistence type="predicted"/>